<accession>A0A9W9Z8A8</accession>
<dbReference type="Proteomes" id="UP001163046">
    <property type="component" value="Unassembled WGS sequence"/>
</dbReference>
<keyword evidence="3" id="KW-1185">Reference proteome</keyword>
<dbReference type="EMBL" id="MU826826">
    <property type="protein sequence ID" value="KAJ7375354.1"/>
    <property type="molecule type" value="Genomic_DNA"/>
</dbReference>
<comment type="caution">
    <text evidence="2">The sequence shown here is derived from an EMBL/GenBank/DDBJ whole genome shotgun (WGS) entry which is preliminary data.</text>
</comment>
<reference evidence="2" key="1">
    <citation type="submission" date="2023-01" db="EMBL/GenBank/DDBJ databases">
        <title>Genome assembly of the deep-sea coral Lophelia pertusa.</title>
        <authorList>
            <person name="Herrera S."/>
            <person name="Cordes E."/>
        </authorList>
    </citation>
    <scope>NUCLEOTIDE SEQUENCE</scope>
    <source>
        <strain evidence="2">USNM1676648</strain>
        <tissue evidence="2">Polyp</tissue>
    </source>
</reference>
<gene>
    <name evidence="2" type="ORF">OS493_002105</name>
</gene>
<evidence type="ECO:0000256" key="1">
    <source>
        <dbReference type="SAM" id="MobiDB-lite"/>
    </source>
</evidence>
<feature type="region of interest" description="Disordered" evidence="1">
    <location>
        <begin position="74"/>
        <end position="97"/>
    </location>
</feature>
<name>A0A9W9Z8A8_9CNID</name>
<organism evidence="2 3">
    <name type="scientific">Desmophyllum pertusum</name>
    <dbReference type="NCBI Taxonomy" id="174260"/>
    <lineage>
        <taxon>Eukaryota</taxon>
        <taxon>Metazoa</taxon>
        <taxon>Cnidaria</taxon>
        <taxon>Anthozoa</taxon>
        <taxon>Hexacorallia</taxon>
        <taxon>Scleractinia</taxon>
        <taxon>Caryophylliina</taxon>
        <taxon>Caryophylliidae</taxon>
        <taxon>Desmophyllum</taxon>
    </lineage>
</organism>
<evidence type="ECO:0000313" key="2">
    <source>
        <dbReference type="EMBL" id="KAJ7375354.1"/>
    </source>
</evidence>
<dbReference type="AlphaFoldDB" id="A0A9W9Z8A8"/>
<dbReference type="OrthoDB" id="10623161at2759"/>
<sequence length="162" mass="18436">MSDRKAELEGKRGRLKGLIRAREKKELPLVQLPRQQKSKETDIERKKTEADELLKGIIPDDVIDGTAVSHSPLLQRSMKTEVASPGKDVTSRPYMSTEPVLYNKETQTQNAEPEEPLDEFEAFCCTKGQGDRNTARSLKMEGRTAEKKFQLLSSVMNKRNRF</sequence>
<protein>
    <submittedName>
        <fullName evidence="2">Uncharacterized protein</fullName>
    </submittedName>
</protein>
<evidence type="ECO:0000313" key="3">
    <source>
        <dbReference type="Proteomes" id="UP001163046"/>
    </source>
</evidence>
<proteinExistence type="predicted"/>